<comment type="caution">
    <text evidence="1">The sequence shown here is derived from an EMBL/GenBank/DDBJ whole genome shotgun (WGS) entry which is preliminary data.</text>
</comment>
<accession>A0ACC0YEG0</accession>
<dbReference type="EMBL" id="CM047742">
    <property type="protein sequence ID" value="KAJ0034615.1"/>
    <property type="molecule type" value="Genomic_DNA"/>
</dbReference>
<proteinExistence type="predicted"/>
<keyword evidence="2" id="KW-1185">Reference proteome</keyword>
<name>A0ACC0YEG0_9ROSI</name>
<gene>
    <name evidence="1" type="ORF">Pint_26435</name>
</gene>
<dbReference type="Proteomes" id="UP001163603">
    <property type="component" value="Chromosome 7"/>
</dbReference>
<evidence type="ECO:0000313" key="2">
    <source>
        <dbReference type="Proteomes" id="UP001163603"/>
    </source>
</evidence>
<protein>
    <submittedName>
        <fullName evidence="1">Uncharacterized protein</fullName>
    </submittedName>
</protein>
<organism evidence="1 2">
    <name type="scientific">Pistacia integerrima</name>
    <dbReference type="NCBI Taxonomy" id="434235"/>
    <lineage>
        <taxon>Eukaryota</taxon>
        <taxon>Viridiplantae</taxon>
        <taxon>Streptophyta</taxon>
        <taxon>Embryophyta</taxon>
        <taxon>Tracheophyta</taxon>
        <taxon>Spermatophyta</taxon>
        <taxon>Magnoliopsida</taxon>
        <taxon>eudicotyledons</taxon>
        <taxon>Gunneridae</taxon>
        <taxon>Pentapetalae</taxon>
        <taxon>rosids</taxon>
        <taxon>malvids</taxon>
        <taxon>Sapindales</taxon>
        <taxon>Anacardiaceae</taxon>
        <taxon>Pistacia</taxon>
    </lineage>
</organism>
<evidence type="ECO:0000313" key="1">
    <source>
        <dbReference type="EMBL" id="KAJ0034615.1"/>
    </source>
</evidence>
<sequence length="116" mass="13369">MATIFSKFLTEMDVTRSLVIPTNFMGLLDFERGRLMDMHVHDDAGGLWMFRCSVQQNGIVGDVLCVDWTEFVQHKNVKVEDKVIFVMEDEAAGGRMKIEVKRKIRLFGQDIWGDVK</sequence>
<reference evidence="2" key="1">
    <citation type="journal article" date="2023" name="G3 (Bethesda)">
        <title>Genome assembly and association tests identify interacting loci associated with vigor, precocity, and sex in interspecific pistachio rootstocks.</title>
        <authorList>
            <person name="Palmer W."/>
            <person name="Jacygrad E."/>
            <person name="Sagayaradj S."/>
            <person name="Cavanaugh K."/>
            <person name="Han R."/>
            <person name="Bertier L."/>
            <person name="Beede B."/>
            <person name="Kafkas S."/>
            <person name="Golino D."/>
            <person name="Preece J."/>
            <person name="Michelmore R."/>
        </authorList>
    </citation>
    <scope>NUCLEOTIDE SEQUENCE [LARGE SCALE GENOMIC DNA]</scope>
</reference>